<comment type="caution">
    <text evidence="5">The sequence shown here is derived from an EMBL/GenBank/DDBJ whole genome shotgun (WGS) entry which is preliminary data.</text>
</comment>
<dbReference type="AlphaFoldDB" id="K6VTP2"/>
<dbReference type="PROSITE" id="PS51186">
    <property type="entry name" value="GNAT"/>
    <property type="match status" value="1"/>
</dbReference>
<accession>K6VTP2</accession>
<dbReference type="RefSeq" id="WP_006503462.1">
    <property type="nucleotide sequence ID" value="NZ_BAGZ01000016.1"/>
</dbReference>
<feature type="domain" description="N-acetyltransferase" evidence="4">
    <location>
        <begin position="28"/>
        <end position="192"/>
    </location>
</feature>
<dbReference type="InterPro" id="IPR000182">
    <property type="entry name" value="GNAT_dom"/>
</dbReference>
<keyword evidence="2" id="KW-0012">Acyltransferase</keyword>
<dbReference type="InterPro" id="IPR050832">
    <property type="entry name" value="Bact_Acetyltransf"/>
</dbReference>
<dbReference type="InterPro" id="IPR016181">
    <property type="entry name" value="Acyl_CoA_acyltransferase"/>
</dbReference>
<evidence type="ECO:0000313" key="5">
    <source>
        <dbReference type="EMBL" id="GAB78705.1"/>
    </source>
</evidence>
<dbReference type="SUPFAM" id="SSF55729">
    <property type="entry name" value="Acyl-CoA N-acyltransferases (Nat)"/>
    <property type="match status" value="1"/>
</dbReference>
<keyword evidence="6" id="KW-1185">Reference proteome</keyword>
<name>K6VTP2_9MICO</name>
<proteinExistence type="predicted"/>
<evidence type="ECO:0000256" key="2">
    <source>
        <dbReference type="ARBA" id="ARBA00023315"/>
    </source>
</evidence>
<dbReference type="Gene3D" id="3.40.630.30">
    <property type="match status" value="1"/>
</dbReference>
<evidence type="ECO:0000256" key="3">
    <source>
        <dbReference type="SAM" id="MobiDB-lite"/>
    </source>
</evidence>
<dbReference type="GO" id="GO:0016747">
    <property type="term" value="F:acyltransferase activity, transferring groups other than amino-acyl groups"/>
    <property type="evidence" value="ECO:0007669"/>
    <property type="project" value="InterPro"/>
</dbReference>
<sequence>MPETTPAETQLPSFQTTQPDQGSTRTVVRLRLAQPEDAPQMMDLEAAVNVAALPHIFPPEQYPYPRDFVLERWTKELQDPTFRIWVAEATSCGETPGTPREKRIVAYCACCEKEGEAWLEHLGVATDLQGSGLARMLVDNARTAYTGREVNLWVLEENRRARRFYEREGWNVTGITMPAIYPPYPTMVRYLAPPA</sequence>
<dbReference type="Pfam" id="PF13508">
    <property type="entry name" value="Acetyltransf_7"/>
    <property type="match status" value="1"/>
</dbReference>
<dbReference type="eggNOG" id="COG0456">
    <property type="taxonomic scope" value="Bacteria"/>
</dbReference>
<dbReference type="EMBL" id="BAGZ01000016">
    <property type="protein sequence ID" value="GAB78705.1"/>
    <property type="molecule type" value="Genomic_DNA"/>
</dbReference>
<reference evidence="5 6" key="1">
    <citation type="submission" date="2012-08" db="EMBL/GenBank/DDBJ databases">
        <title>Whole genome shotgun sequence of Austwickia chelonae NBRC 105200.</title>
        <authorList>
            <person name="Yoshida I."/>
            <person name="Hosoyama A."/>
            <person name="Tsuchikane K."/>
            <person name="Katsumata H."/>
            <person name="Ando Y."/>
            <person name="Ohji S."/>
            <person name="Hamada M."/>
            <person name="Tamura T."/>
            <person name="Yamazoe A."/>
            <person name="Yamazaki S."/>
            <person name="Fujita N."/>
        </authorList>
    </citation>
    <scope>NUCLEOTIDE SEQUENCE [LARGE SCALE GENOMIC DNA]</scope>
    <source>
        <strain evidence="5 6">NBRC 105200</strain>
    </source>
</reference>
<dbReference type="Proteomes" id="UP000008495">
    <property type="component" value="Unassembled WGS sequence"/>
</dbReference>
<gene>
    <name evidence="5" type="ORF">AUCHE_16_01250</name>
</gene>
<protein>
    <recommendedName>
        <fullName evidence="4">N-acetyltransferase domain-containing protein</fullName>
    </recommendedName>
</protein>
<dbReference type="CDD" id="cd04301">
    <property type="entry name" value="NAT_SF"/>
    <property type="match status" value="1"/>
</dbReference>
<organism evidence="5 6">
    <name type="scientific">Austwickia chelonae NBRC 105200</name>
    <dbReference type="NCBI Taxonomy" id="1184607"/>
    <lineage>
        <taxon>Bacteria</taxon>
        <taxon>Bacillati</taxon>
        <taxon>Actinomycetota</taxon>
        <taxon>Actinomycetes</taxon>
        <taxon>Micrococcales</taxon>
        <taxon>Dermatophilaceae</taxon>
        <taxon>Austwickia</taxon>
    </lineage>
</organism>
<evidence type="ECO:0000259" key="4">
    <source>
        <dbReference type="PROSITE" id="PS51186"/>
    </source>
</evidence>
<dbReference type="PANTHER" id="PTHR43877">
    <property type="entry name" value="AMINOALKYLPHOSPHONATE N-ACETYLTRANSFERASE-RELATED-RELATED"/>
    <property type="match status" value="1"/>
</dbReference>
<evidence type="ECO:0000313" key="6">
    <source>
        <dbReference type="Proteomes" id="UP000008495"/>
    </source>
</evidence>
<feature type="region of interest" description="Disordered" evidence="3">
    <location>
        <begin position="1"/>
        <end position="25"/>
    </location>
</feature>
<evidence type="ECO:0000256" key="1">
    <source>
        <dbReference type="ARBA" id="ARBA00022679"/>
    </source>
</evidence>
<keyword evidence="1" id="KW-0808">Transferase</keyword>